<dbReference type="PANTHER" id="PTHR35848">
    <property type="entry name" value="OXALATE-BINDING PROTEIN"/>
    <property type="match status" value="1"/>
</dbReference>
<dbReference type="EMBL" id="CAJPIZ010001637">
    <property type="protein sequence ID" value="CAG2103809.1"/>
    <property type="molecule type" value="Genomic_DNA"/>
</dbReference>
<evidence type="ECO:0000313" key="3">
    <source>
        <dbReference type="EMBL" id="CAD7623379.1"/>
    </source>
</evidence>
<dbReference type="InterPro" id="IPR006045">
    <property type="entry name" value="Cupin_1"/>
</dbReference>
<keyword evidence="1" id="KW-0479">Metal-binding</keyword>
<evidence type="ECO:0000256" key="1">
    <source>
        <dbReference type="ARBA" id="ARBA00022723"/>
    </source>
</evidence>
<dbReference type="SMART" id="SM00835">
    <property type="entry name" value="Cupin_1"/>
    <property type="match status" value="5"/>
</dbReference>
<dbReference type="GO" id="GO:0046872">
    <property type="term" value="F:metal ion binding"/>
    <property type="evidence" value="ECO:0007669"/>
    <property type="project" value="UniProtKB-KW"/>
</dbReference>
<sequence length="910" mass="101724">MENDDHTYEALAICVCYKGFTYDGRGMCIVTHNYSKPINFTMKIFTVFTLSSGLLYCLCEPSDLFNTFLNDQNPLSWHPPSTDHGDQPPFKYPFAFANTGRFSGGWTRQVTVRDLPIAKAMAGVQMRLVRGGVRELHWHACAEWAYMIQGTCRITAVDEQARAFVDDVNEGDLWVFPGGIPHSIQGVGDDGCFFLLVFNDGNFDEFDTFLLTDWVRHLPVDVLAKNFGVPESTFTNITREDMYIFASQMPRGLQEEQEASARGTGYVPSSYAYFASQMPANVTRTGGFVKLIDKRNFPVTTMAAAIVTLKAGALRELHWHPNGPEWNYFLKGRARMGVFAAGGKHRTMNFEEGDVGYIEQSAPHYIENIGTDDVVFIEVFPTDTFHDISLAEWLAHTPSRLVDEHLFTGEAFIDDLDEQNLQSVNGVKTDQGGQPPFKYPFSFARTATFTGGWSRQVTVRDLPIAKTMAGVQMKLNKGGVRELHWHVSAEWAYMLQGTCRITAVDQKGRAFIDDVHEGDLWVFPGGIPHSIQGVGDDGCFFLLVFNDGNFNAFDTFMLTDWMRHIPLDILAKNFGVPESTFGNITRDDMFIFASQMPRGLAEERQAVGKGTGHVHQSYACFASKIQANFTRTGSSAKLIDKRNFPATTMSAAIITLKPGALRELHWHPNGPEWNYFVKGRARMGVFAGGGRARTMNFQEGDVGYIEQSVPHYIENIGTEDVVFIEVFPTDTFADISLAEWLAHTPSRLVDQHLSTGEHFASKIQANFTRTGSSAKLIDKRNFPATTMSAAIITLKPGALRELHWHPNGPEWTYFVKGRARMGVFAGGGRARTMNFQEGDVGYIEQSVPHYIENIGTDDVVFIEVFPTDTFADISLAEWLAHTPSRLVDQHLSTGEQFIDGIQKTKALIRP</sequence>
<feature type="domain" description="Cupin type-1" evidence="2">
    <location>
        <begin position="439"/>
        <end position="582"/>
    </location>
</feature>
<evidence type="ECO:0000313" key="4">
    <source>
        <dbReference type="Proteomes" id="UP000759131"/>
    </source>
</evidence>
<feature type="domain" description="Cupin type-1" evidence="2">
    <location>
        <begin position="765"/>
        <end position="899"/>
    </location>
</feature>
<dbReference type="CDD" id="cd20304">
    <property type="entry name" value="cupin_OxDC_N"/>
    <property type="match status" value="2"/>
</dbReference>
<dbReference type="AlphaFoldDB" id="A0A7R9KHP0"/>
<dbReference type="EMBL" id="OC856212">
    <property type="protein sequence ID" value="CAD7623379.1"/>
    <property type="molecule type" value="Genomic_DNA"/>
</dbReference>
<dbReference type="InterPro" id="IPR051610">
    <property type="entry name" value="GPI/OXD"/>
</dbReference>
<protein>
    <recommendedName>
        <fullName evidence="2">Cupin type-1 domain-containing protein</fullName>
    </recommendedName>
</protein>
<dbReference type="NCBIfam" id="TIGR03404">
    <property type="entry name" value="bicupin_oxalic"/>
    <property type="match status" value="2"/>
</dbReference>
<organism evidence="3">
    <name type="scientific">Medioppia subpectinata</name>
    <dbReference type="NCBI Taxonomy" id="1979941"/>
    <lineage>
        <taxon>Eukaryota</taxon>
        <taxon>Metazoa</taxon>
        <taxon>Ecdysozoa</taxon>
        <taxon>Arthropoda</taxon>
        <taxon>Chelicerata</taxon>
        <taxon>Arachnida</taxon>
        <taxon>Acari</taxon>
        <taxon>Acariformes</taxon>
        <taxon>Sarcoptiformes</taxon>
        <taxon>Oribatida</taxon>
        <taxon>Brachypylina</taxon>
        <taxon>Oppioidea</taxon>
        <taxon>Oppiidae</taxon>
        <taxon>Medioppia</taxon>
    </lineage>
</organism>
<dbReference type="PANTHER" id="PTHR35848:SF9">
    <property type="entry name" value="SLL1358 PROTEIN"/>
    <property type="match status" value="1"/>
</dbReference>
<gene>
    <name evidence="3" type="ORF">OSB1V03_LOCUS3835</name>
</gene>
<dbReference type="GO" id="GO:0033609">
    <property type="term" value="P:oxalate metabolic process"/>
    <property type="evidence" value="ECO:0007669"/>
    <property type="project" value="InterPro"/>
</dbReference>
<accession>A0A7R9KHP0</accession>
<dbReference type="Proteomes" id="UP000759131">
    <property type="component" value="Unassembled WGS sequence"/>
</dbReference>
<feature type="domain" description="Cupin type-1" evidence="2">
    <location>
        <begin position="627"/>
        <end position="761"/>
    </location>
</feature>
<dbReference type="Pfam" id="PF00190">
    <property type="entry name" value="Cupin_1"/>
    <property type="match status" value="5"/>
</dbReference>
<dbReference type="SUPFAM" id="SSF51182">
    <property type="entry name" value="RmlC-like cupins"/>
    <property type="match status" value="3"/>
</dbReference>
<evidence type="ECO:0000259" key="2">
    <source>
        <dbReference type="SMART" id="SM00835"/>
    </source>
</evidence>
<proteinExistence type="predicted"/>
<dbReference type="Gene3D" id="2.60.120.10">
    <property type="entry name" value="Jelly Rolls"/>
    <property type="match status" value="5"/>
</dbReference>
<dbReference type="InterPro" id="IPR014710">
    <property type="entry name" value="RmlC-like_jellyroll"/>
</dbReference>
<dbReference type="CDD" id="cd20305">
    <property type="entry name" value="cupin_OxDC_C"/>
    <property type="match status" value="3"/>
</dbReference>
<keyword evidence="4" id="KW-1185">Reference proteome</keyword>
<feature type="domain" description="Cupin type-1" evidence="2">
    <location>
        <begin position="273"/>
        <end position="414"/>
    </location>
</feature>
<name>A0A7R9KHP0_9ACAR</name>
<dbReference type="InterPro" id="IPR017774">
    <property type="entry name" value="Bicupin_oxalate_deCO2ase/Oxase"/>
</dbReference>
<reference evidence="3" key="1">
    <citation type="submission" date="2020-11" db="EMBL/GenBank/DDBJ databases">
        <authorList>
            <person name="Tran Van P."/>
        </authorList>
    </citation>
    <scope>NUCLEOTIDE SEQUENCE</scope>
</reference>
<dbReference type="InterPro" id="IPR011051">
    <property type="entry name" value="RmlC_Cupin_sf"/>
</dbReference>
<feature type="domain" description="Cupin type-1" evidence="2">
    <location>
        <begin position="94"/>
        <end position="235"/>
    </location>
</feature>
<dbReference type="OrthoDB" id="10263073at2759"/>